<dbReference type="InterPro" id="IPR021099">
    <property type="entry name" value="PORR_domain"/>
</dbReference>
<feature type="compositionally biased region" description="Acidic residues" evidence="1">
    <location>
        <begin position="315"/>
        <end position="348"/>
    </location>
</feature>
<gene>
    <name evidence="3" type="ORF">CASFOL_016658</name>
</gene>
<feature type="compositionally biased region" description="Basic and acidic residues" evidence="1">
    <location>
        <begin position="297"/>
        <end position="314"/>
    </location>
</feature>
<dbReference type="Proteomes" id="UP001632038">
    <property type="component" value="Unassembled WGS sequence"/>
</dbReference>
<reference evidence="4" key="1">
    <citation type="journal article" date="2024" name="IScience">
        <title>Strigolactones Initiate the Formation of Haustorium-like Structures in Castilleja.</title>
        <authorList>
            <person name="Buerger M."/>
            <person name="Peterson D."/>
            <person name="Chory J."/>
        </authorList>
    </citation>
    <scope>NUCLEOTIDE SEQUENCE [LARGE SCALE GENOMIC DNA]</scope>
</reference>
<comment type="caution">
    <text evidence="3">The sequence shown here is derived from an EMBL/GenBank/DDBJ whole genome shotgun (WGS) entry which is preliminary data.</text>
</comment>
<proteinExistence type="predicted"/>
<feature type="domain" description="PORR" evidence="2">
    <location>
        <begin position="99"/>
        <end position="292"/>
    </location>
</feature>
<organism evidence="3 4">
    <name type="scientific">Castilleja foliolosa</name>
    <dbReference type="NCBI Taxonomy" id="1961234"/>
    <lineage>
        <taxon>Eukaryota</taxon>
        <taxon>Viridiplantae</taxon>
        <taxon>Streptophyta</taxon>
        <taxon>Embryophyta</taxon>
        <taxon>Tracheophyta</taxon>
        <taxon>Spermatophyta</taxon>
        <taxon>Magnoliopsida</taxon>
        <taxon>eudicotyledons</taxon>
        <taxon>Gunneridae</taxon>
        <taxon>Pentapetalae</taxon>
        <taxon>asterids</taxon>
        <taxon>lamiids</taxon>
        <taxon>Lamiales</taxon>
        <taxon>Orobanchaceae</taxon>
        <taxon>Pedicularideae</taxon>
        <taxon>Castillejinae</taxon>
        <taxon>Castilleja</taxon>
    </lineage>
</organism>
<protein>
    <recommendedName>
        <fullName evidence="2">PORR domain-containing protein</fullName>
    </recommendedName>
</protein>
<dbReference type="PANTHER" id="PTHR31476:SF16">
    <property type="entry name" value="F14O23.23 PROTEIN"/>
    <property type="match status" value="1"/>
</dbReference>
<keyword evidence="4" id="KW-1185">Reference proteome</keyword>
<evidence type="ECO:0000313" key="4">
    <source>
        <dbReference type="Proteomes" id="UP001632038"/>
    </source>
</evidence>
<dbReference type="EMBL" id="JAVIJP010000018">
    <property type="protein sequence ID" value="KAL3638751.1"/>
    <property type="molecule type" value="Genomic_DNA"/>
</dbReference>
<dbReference type="PANTHER" id="PTHR31476">
    <property type="entry name" value="PROTEIN WHAT'S THIS FACTOR 1 HOMOLOG, CHLOROPLASTIC"/>
    <property type="match status" value="1"/>
</dbReference>
<evidence type="ECO:0000259" key="2">
    <source>
        <dbReference type="Pfam" id="PF11955"/>
    </source>
</evidence>
<dbReference type="InterPro" id="IPR045040">
    <property type="entry name" value="PORR_fam"/>
</dbReference>
<dbReference type="Pfam" id="PF11955">
    <property type="entry name" value="PORR"/>
    <property type="match status" value="1"/>
</dbReference>
<feature type="region of interest" description="Disordered" evidence="1">
    <location>
        <begin position="409"/>
        <end position="428"/>
    </location>
</feature>
<feature type="compositionally biased region" description="Basic and acidic residues" evidence="1">
    <location>
        <begin position="411"/>
        <end position="423"/>
    </location>
</feature>
<name>A0ABD3D8V8_9LAMI</name>
<dbReference type="AlphaFoldDB" id="A0ABD3D8V8"/>
<accession>A0ABD3D8V8</accession>
<evidence type="ECO:0000256" key="1">
    <source>
        <dbReference type="SAM" id="MobiDB-lite"/>
    </source>
</evidence>
<feature type="compositionally biased region" description="Basic and acidic residues" evidence="1">
    <location>
        <begin position="360"/>
        <end position="376"/>
    </location>
</feature>
<feature type="region of interest" description="Disordered" evidence="1">
    <location>
        <begin position="297"/>
        <end position="388"/>
    </location>
</feature>
<sequence length="504" mass="58824">MNLLHHSSSHIRRRHHHHLQVRSLCDAVTTLKCPRDRGLDHAVERERHLKPLLNLKTLIVSEPSKSIPLALITQSNETLGIPFGPIEFIQKYPSIFQEYWGLPRNYAKIIIPEFPDYFRVINENKFGENGKRLELVYWTDEFAVSEMKKKGGKDEKTPFLMQYSKEFEMDKEYKKWVDEWQKLPYISPYENAAHLAAKTDESNKWAVAVLNELLNLFVGKKVERDSLLYLGERLGLRSRFKLAFLQHAGIFYVSSKMRTHTVVLKEGYKRGMLIERHSLNDMRFKYVQLMNVEMVEEKTKNTKKETKKKGSEGKECEEEDDAGNELDDDDEMHNSSDDENEEDDEGFEGENGSKRGGVNKKGENLKRGESFEEKGSRRNVGRRTNGRMFEKKNYGLRFEGENVTSRGRFRGKGESFEESDSRRSVSRTNGRTYEKINYGNEANEYKSSTKFSKRTNVRNGDQNVTRLRTRNPISPEIRLGFNTIEASDVIKSRLLERFFLPYRL</sequence>
<evidence type="ECO:0000313" key="3">
    <source>
        <dbReference type="EMBL" id="KAL3638751.1"/>
    </source>
</evidence>